<feature type="active site" description="Charge relay system" evidence="5">
    <location>
        <position position="229"/>
    </location>
</feature>
<keyword evidence="9" id="KW-0614">Plasmid</keyword>
<dbReference type="InterPro" id="IPR036852">
    <property type="entry name" value="Peptidase_S8/S53_dom_sf"/>
</dbReference>
<dbReference type="PROSITE" id="PS51892">
    <property type="entry name" value="SUBTILASE"/>
    <property type="match status" value="1"/>
</dbReference>
<dbReference type="EMBL" id="CP115166">
    <property type="protein sequence ID" value="WDA60331.1"/>
    <property type="molecule type" value="Genomic_DNA"/>
</dbReference>
<evidence type="ECO:0000256" key="5">
    <source>
        <dbReference type="PROSITE-ProRule" id="PRU01240"/>
    </source>
</evidence>
<protein>
    <submittedName>
        <fullName evidence="9">S8 family serine peptidase</fullName>
    </submittedName>
</protein>
<evidence type="ECO:0000313" key="10">
    <source>
        <dbReference type="Proteomes" id="UP001217044"/>
    </source>
</evidence>
<evidence type="ECO:0000256" key="6">
    <source>
        <dbReference type="RuleBase" id="RU003355"/>
    </source>
</evidence>
<organism evidence="9 10">
    <name type="scientific">Deinococcus aquaticus</name>
    <dbReference type="NCBI Taxonomy" id="328692"/>
    <lineage>
        <taxon>Bacteria</taxon>
        <taxon>Thermotogati</taxon>
        <taxon>Deinococcota</taxon>
        <taxon>Deinococci</taxon>
        <taxon>Deinococcales</taxon>
        <taxon>Deinococcaceae</taxon>
        <taxon>Deinococcus</taxon>
    </lineage>
</organism>
<name>A0ABY7V559_9DEIO</name>
<dbReference type="Proteomes" id="UP001217044">
    <property type="component" value="Plasmid pDATS01"/>
</dbReference>
<dbReference type="InterPro" id="IPR051048">
    <property type="entry name" value="Peptidase_S8/S53_subtilisin"/>
</dbReference>
<feature type="domain" description="Peptidase S8/S53" evidence="8">
    <location>
        <begin position="177"/>
        <end position="396"/>
    </location>
</feature>
<evidence type="ECO:0000256" key="3">
    <source>
        <dbReference type="ARBA" id="ARBA00022801"/>
    </source>
</evidence>
<dbReference type="PRINTS" id="PR00723">
    <property type="entry name" value="SUBTILISIN"/>
</dbReference>
<dbReference type="PANTHER" id="PTHR43399:SF4">
    <property type="entry name" value="CELL WALL-ASSOCIATED PROTEASE"/>
    <property type="match status" value="1"/>
</dbReference>
<dbReference type="InterPro" id="IPR023828">
    <property type="entry name" value="Peptidase_S8_Ser-AS"/>
</dbReference>
<dbReference type="PANTHER" id="PTHR43399">
    <property type="entry name" value="SUBTILISIN-RELATED"/>
    <property type="match status" value="1"/>
</dbReference>
<comment type="similarity">
    <text evidence="1 5 6">Belongs to the peptidase S8 family.</text>
</comment>
<gene>
    <name evidence="9" type="ORF">M8445_16715</name>
</gene>
<dbReference type="Pfam" id="PF00082">
    <property type="entry name" value="Peptidase_S8"/>
    <property type="match status" value="1"/>
</dbReference>
<reference evidence="9 10" key="1">
    <citation type="submission" date="2022-12" db="EMBL/GenBank/DDBJ databases">
        <title>Genome Sequence of Deinococcus aquaticus Type Strain PB314.</title>
        <authorList>
            <person name="Albert C."/>
            <person name="Hill J."/>
            <person name="Boren L."/>
            <person name="Scholz-Ng S."/>
            <person name="Fatema N."/>
            <person name="Grosso R."/>
            <person name="Soboslay E."/>
            <person name="Tuohy J."/>
        </authorList>
    </citation>
    <scope>NUCLEOTIDE SEQUENCE [LARGE SCALE GENOMIC DNA]</scope>
    <source>
        <strain evidence="9 10">PB-314</strain>
        <plasmid evidence="9 10">pDATS01</plasmid>
    </source>
</reference>
<keyword evidence="4 5" id="KW-0720">Serine protease</keyword>
<geneLocation type="plasmid" evidence="9 10">
    <name>pDATS01</name>
</geneLocation>
<dbReference type="PROSITE" id="PS00138">
    <property type="entry name" value="SUBTILASE_SER"/>
    <property type="match status" value="1"/>
</dbReference>
<feature type="chain" id="PRO_5046919837" evidence="7">
    <location>
        <begin position="21"/>
        <end position="444"/>
    </location>
</feature>
<accession>A0ABY7V559</accession>
<keyword evidence="7" id="KW-0732">Signal</keyword>
<dbReference type="InterPro" id="IPR000209">
    <property type="entry name" value="Peptidase_S8/S53_dom"/>
</dbReference>
<evidence type="ECO:0000313" key="9">
    <source>
        <dbReference type="EMBL" id="WDA60331.1"/>
    </source>
</evidence>
<dbReference type="Gene3D" id="3.40.50.200">
    <property type="entry name" value="Peptidase S8/S53 domain"/>
    <property type="match status" value="1"/>
</dbReference>
<dbReference type="PROSITE" id="PS00136">
    <property type="entry name" value="SUBTILASE_ASP"/>
    <property type="match status" value="1"/>
</dbReference>
<proteinExistence type="inferred from homology"/>
<dbReference type="InterPro" id="IPR023827">
    <property type="entry name" value="Peptidase_S8_Asp-AS"/>
</dbReference>
<keyword evidence="3 5" id="KW-0378">Hydrolase</keyword>
<keyword evidence="10" id="KW-1185">Reference proteome</keyword>
<evidence type="ECO:0000256" key="2">
    <source>
        <dbReference type="ARBA" id="ARBA00022670"/>
    </source>
</evidence>
<sequence>MTRTVSFLGLLTLTLLTACSDTQSVPTVSGSAERFAQVALVPLQAGDTPGSVARALDGTILEWNDCISGQCSALVGLNQRPGILSAQALGPLRGRDVSIESNRDVFKGGTLLANMGGKISMWAGGKISMWAGGKISMWAGGKISMWAGGTYAALPENTGLWQKIGLEEGQGLAPQLGAGVTVAVIDSGIDLQHPAFQGSLSAPDTWRDFYADDAAPQEEGVFGEGAYGHGTNVAGIVLQVAPAAKIMPLRVLGADGSGDVVMVAQAIDWAVTRGADVINLSLGSGESSRVVDRALERAAASGVLVISSAGNENAPAITYPASAASRKGLDGTSVSVGSVDLTDLKSGFSNYALNLKMVAPGENVYAPAPDGQMAAWSGTSMAAPMVSGSVALALGAGADRKELAKKITDKAHDVYKDGANAPYDGQLGKKGRLDLPAFLNEVLD</sequence>
<feature type="active site" description="Charge relay system" evidence="5">
    <location>
        <position position="380"/>
    </location>
</feature>
<evidence type="ECO:0000256" key="7">
    <source>
        <dbReference type="SAM" id="SignalP"/>
    </source>
</evidence>
<feature type="active site" description="Charge relay system" evidence="5">
    <location>
        <position position="186"/>
    </location>
</feature>
<evidence type="ECO:0000259" key="8">
    <source>
        <dbReference type="Pfam" id="PF00082"/>
    </source>
</evidence>
<dbReference type="InterPro" id="IPR015500">
    <property type="entry name" value="Peptidase_S8_subtilisin-rel"/>
</dbReference>
<evidence type="ECO:0000256" key="4">
    <source>
        <dbReference type="ARBA" id="ARBA00022825"/>
    </source>
</evidence>
<dbReference type="SUPFAM" id="SSF52743">
    <property type="entry name" value="Subtilisin-like"/>
    <property type="match status" value="1"/>
</dbReference>
<dbReference type="RefSeq" id="WP_273991110.1">
    <property type="nucleotide sequence ID" value="NZ_BAABQT010000026.1"/>
</dbReference>
<keyword evidence="2 5" id="KW-0645">Protease</keyword>
<evidence type="ECO:0000256" key="1">
    <source>
        <dbReference type="ARBA" id="ARBA00011073"/>
    </source>
</evidence>
<dbReference type="PROSITE" id="PS51257">
    <property type="entry name" value="PROKAR_LIPOPROTEIN"/>
    <property type="match status" value="1"/>
</dbReference>
<feature type="signal peptide" evidence="7">
    <location>
        <begin position="1"/>
        <end position="20"/>
    </location>
</feature>